<dbReference type="Gene3D" id="3.30.300.30">
    <property type="match status" value="1"/>
</dbReference>
<dbReference type="Proteomes" id="UP000236520">
    <property type="component" value="Unassembled WGS sequence"/>
</dbReference>
<dbReference type="AlphaFoldDB" id="A0A2J7YRF2"/>
<dbReference type="SUPFAM" id="SSF56801">
    <property type="entry name" value="Acetyl-CoA synthetase-like"/>
    <property type="match status" value="1"/>
</dbReference>
<gene>
    <name evidence="3" type="ORF">SMF913_26045</name>
</gene>
<dbReference type="Pfam" id="PF13193">
    <property type="entry name" value="AMP-binding_C"/>
    <property type="match status" value="1"/>
</dbReference>
<comment type="caution">
    <text evidence="3">The sequence shown here is derived from an EMBL/GenBank/DDBJ whole genome shotgun (WGS) entry which is preliminary data.</text>
</comment>
<sequence>MMTDVFRGGATAMLILPCDGSADTVGALSCALAAAVEGTGETVLPVAAGGGPPGFDISGPVPTGTAVVVGTSGSTSEPKGVLLSARALRASAESTHTRLGGPGRWLLTLPAHHVAGVQVLVRSLLAGAEAVVHDLRQGFRPERFRSAGCRYTALVPTQIRRLLDAGGPGLAALREFDAVLLGGAGAPEPLLVRAREAGVRVVTTYGMTETAGGCVYDGVPLAGVRVRIGPPPEGTAGPAAGGPIALGGPTLASGYLNRPERTARSFEDGWFRTDDLGRWREDGRLQVLGRADDVIVTGGVKVSPSVVERVLREQPGVGDVCVVGVDDPEWGQIVVAAIAPCEPGEVGREAVGALKGAVRDRLGRAAAPKDIRIVRALPLRGVGKPDRQAVRRLFSGE</sequence>
<dbReference type="Gene3D" id="2.30.38.10">
    <property type="entry name" value="Luciferase, Domain 3"/>
    <property type="match status" value="1"/>
</dbReference>
<evidence type="ECO:0000259" key="2">
    <source>
        <dbReference type="Pfam" id="PF13193"/>
    </source>
</evidence>
<dbReference type="InterPro" id="IPR042099">
    <property type="entry name" value="ANL_N_sf"/>
</dbReference>
<dbReference type="InterPro" id="IPR025110">
    <property type="entry name" value="AMP-bd_C"/>
</dbReference>
<organism evidence="3 4">
    <name type="scientific">Streptomyces malaysiensis</name>
    <dbReference type="NCBI Taxonomy" id="92644"/>
    <lineage>
        <taxon>Bacteria</taxon>
        <taxon>Bacillati</taxon>
        <taxon>Actinomycetota</taxon>
        <taxon>Actinomycetes</taxon>
        <taxon>Kitasatosporales</taxon>
        <taxon>Streptomycetaceae</taxon>
        <taxon>Streptomyces</taxon>
        <taxon>Streptomyces violaceusniger group</taxon>
    </lineage>
</organism>
<protein>
    <submittedName>
        <fullName evidence="3">2-succinylbenzoate--CoA ligase</fullName>
    </submittedName>
</protein>
<keyword evidence="4" id="KW-1185">Reference proteome</keyword>
<name>A0A2J7YRF2_STRMQ</name>
<dbReference type="Gene3D" id="3.40.50.12780">
    <property type="entry name" value="N-terminal domain of ligase-like"/>
    <property type="match status" value="1"/>
</dbReference>
<dbReference type="PROSITE" id="PS00455">
    <property type="entry name" value="AMP_BINDING"/>
    <property type="match status" value="1"/>
</dbReference>
<evidence type="ECO:0000313" key="3">
    <source>
        <dbReference type="EMBL" id="PNG90580.1"/>
    </source>
</evidence>
<proteinExistence type="predicted"/>
<dbReference type="PANTHER" id="PTHR43767">
    <property type="entry name" value="LONG-CHAIN-FATTY-ACID--COA LIGASE"/>
    <property type="match status" value="1"/>
</dbReference>
<dbReference type="Pfam" id="PF00501">
    <property type="entry name" value="AMP-binding"/>
    <property type="match status" value="1"/>
</dbReference>
<feature type="domain" description="AMP-dependent synthetase/ligase" evidence="1">
    <location>
        <begin position="60"/>
        <end position="256"/>
    </location>
</feature>
<dbReference type="InterPro" id="IPR045851">
    <property type="entry name" value="AMP-bd_C_sf"/>
</dbReference>
<evidence type="ECO:0000259" key="1">
    <source>
        <dbReference type="Pfam" id="PF00501"/>
    </source>
</evidence>
<dbReference type="InterPro" id="IPR050237">
    <property type="entry name" value="ATP-dep_AMP-bd_enzyme"/>
</dbReference>
<dbReference type="InterPro" id="IPR000873">
    <property type="entry name" value="AMP-dep_synth/lig_dom"/>
</dbReference>
<keyword evidence="3" id="KW-0436">Ligase</keyword>
<dbReference type="InterPro" id="IPR020845">
    <property type="entry name" value="AMP-binding_CS"/>
</dbReference>
<accession>A0A2J7YRF2</accession>
<dbReference type="EMBL" id="LJIW01000002">
    <property type="protein sequence ID" value="PNG90580.1"/>
    <property type="molecule type" value="Genomic_DNA"/>
</dbReference>
<evidence type="ECO:0000313" key="4">
    <source>
        <dbReference type="Proteomes" id="UP000236520"/>
    </source>
</evidence>
<dbReference type="PANTHER" id="PTHR43767:SF1">
    <property type="entry name" value="NONRIBOSOMAL PEPTIDE SYNTHASE PES1 (EUROFUNG)-RELATED"/>
    <property type="match status" value="1"/>
</dbReference>
<feature type="domain" description="AMP-binding enzyme C-terminal" evidence="2">
    <location>
        <begin position="307"/>
        <end position="384"/>
    </location>
</feature>
<dbReference type="NCBIfam" id="NF005877">
    <property type="entry name" value="PRK07824.1"/>
    <property type="match status" value="1"/>
</dbReference>
<reference evidence="3 4" key="1">
    <citation type="submission" date="2015-09" db="EMBL/GenBank/DDBJ databases">
        <title>Genome sequence, genome mining and natural product profiling of a biocontrol bacterium Streptomyces malaysiensis F913.</title>
        <authorList>
            <person name="Xu Y."/>
            <person name="Wei J."/>
            <person name="Xie J."/>
            <person name="Li T."/>
            <person name="Zhou Z."/>
        </authorList>
    </citation>
    <scope>NUCLEOTIDE SEQUENCE [LARGE SCALE GENOMIC DNA]</scope>
    <source>
        <strain evidence="3 4">F913</strain>
    </source>
</reference>
<dbReference type="GO" id="GO:0016878">
    <property type="term" value="F:acid-thiol ligase activity"/>
    <property type="evidence" value="ECO:0007669"/>
    <property type="project" value="UniProtKB-ARBA"/>
</dbReference>